<dbReference type="InterPro" id="IPR003423">
    <property type="entry name" value="OMP_efflux"/>
</dbReference>
<comment type="similarity">
    <text evidence="1 2">Belongs to the outer membrane factor (OMF) (TC 1.B.17) family.</text>
</comment>
<accession>A0ABT0HIQ8</accession>
<keyword evidence="2" id="KW-0449">Lipoprotein</keyword>
<comment type="caution">
    <text evidence="4">The sequence shown here is derived from an EMBL/GenBank/DDBJ whole genome shotgun (WGS) entry which is preliminary data.</text>
</comment>
<keyword evidence="2" id="KW-0812">Transmembrane</keyword>
<dbReference type="SUPFAM" id="SSF56954">
    <property type="entry name" value="Outer membrane efflux proteins (OEP)"/>
    <property type="match status" value="1"/>
</dbReference>
<feature type="chain" id="PRO_5044950386" evidence="2">
    <location>
        <begin position="26"/>
        <end position="503"/>
    </location>
</feature>
<keyword evidence="2" id="KW-1134">Transmembrane beta strand</keyword>
<evidence type="ECO:0000256" key="3">
    <source>
        <dbReference type="SAM" id="MobiDB-lite"/>
    </source>
</evidence>
<keyword evidence="5" id="KW-1185">Reference proteome</keyword>
<evidence type="ECO:0000313" key="5">
    <source>
        <dbReference type="Proteomes" id="UP001202180"/>
    </source>
</evidence>
<dbReference type="NCBIfam" id="TIGR01845">
    <property type="entry name" value="outer_NodT"/>
    <property type="match status" value="1"/>
</dbReference>
<gene>
    <name evidence="4" type="ORF">M0L20_09310</name>
</gene>
<dbReference type="RefSeq" id="WP_248476675.1">
    <property type="nucleotide sequence ID" value="NZ_JALPRF010000002.1"/>
</dbReference>
<keyword evidence="2" id="KW-0564">Palmitate</keyword>
<keyword evidence="2" id="KW-0472">Membrane</keyword>
<comment type="subcellular location">
    <subcellularLocation>
        <location evidence="2">Cell membrane</location>
        <topology evidence="2">Lipid-anchor</topology>
    </subcellularLocation>
</comment>
<name>A0ABT0HIQ8_9BACT</name>
<protein>
    <submittedName>
        <fullName evidence="4">TolC family protein</fullName>
    </submittedName>
</protein>
<dbReference type="Gene3D" id="1.20.1600.10">
    <property type="entry name" value="Outer membrane efflux proteins (OEP)"/>
    <property type="match status" value="1"/>
</dbReference>
<dbReference type="EMBL" id="JALPRF010000002">
    <property type="protein sequence ID" value="MCK8492045.1"/>
    <property type="molecule type" value="Genomic_DNA"/>
</dbReference>
<dbReference type="Proteomes" id="UP001202180">
    <property type="component" value="Unassembled WGS sequence"/>
</dbReference>
<dbReference type="PANTHER" id="PTHR30203">
    <property type="entry name" value="OUTER MEMBRANE CATION EFFLUX PROTEIN"/>
    <property type="match status" value="1"/>
</dbReference>
<organism evidence="4 5">
    <name type="scientific">Spirosoma liriopis</name>
    <dbReference type="NCBI Taxonomy" id="2937440"/>
    <lineage>
        <taxon>Bacteria</taxon>
        <taxon>Pseudomonadati</taxon>
        <taxon>Bacteroidota</taxon>
        <taxon>Cytophagia</taxon>
        <taxon>Cytophagales</taxon>
        <taxon>Cytophagaceae</taxon>
        <taxon>Spirosoma</taxon>
    </lineage>
</organism>
<evidence type="ECO:0000256" key="2">
    <source>
        <dbReference type="RuleBase" id="RU362097"/>
    </source>
</evidence>
<evidence type="ECO:0000256" key="1">
    <source>
        <dbReference type="ARBA" id="ARBA00007613"/>
    </source>
</evidence>
<sequence>MKKSIIYSLLILAVGAPIWCYTAHAQTTPLNAPGGGVTVQPGGVPAGTTGTVQPQTPANNGATGPTTTSSAAPDPNASAPALTISGFRRFGDPMLESLIQLGLDNSPNLKAALSRLEEARIRVQVAQSFLSPSLRSSLLVTTQSLSERRPLSVPNQADQLPRFQLNTFQLLPIDASYELDLFKRIRNSITVANLQAQASDADYQSFRLTLASDIARTYLLIRGNDAEQAVFRRNIQSRDTTLSIIRERFRVGLINNIDVQRAETDYASLQVTLKGLERARIELVNGLAQLCAQDPTQFSVPAGTLPAAVPAYPYTAVQVEQLQRRPDLLQFTRQNQIATAQVTLQQSSTLPRVTLVGSAGVLSGRIGPWFTPSAATYIVGVNASVPIYEGHRARQNISLSRQLAQTAQQTYQQALQLALRDAETALDNQTLLRQQIDLQGQTLALARRTEQYNRELYVRGLATYLEVLDAQRTILTAEQQLVQLRSQENQYAVALLRAIGGDW</sequence>
<reference evidence="4 5" key="1">
    <citation type="submission" date="2022-04" db="EMBL/GenBank/DDBJ databases">
        <title>Spirosoma sp. strain RP8 genome sequencing and assembly.</title>
        <authorList>
            <person name="Jung Y."/>
        </authorList>
    </citation>
    <scope>NUCLEOTIDE SEQUENCE [LARGE SCALE GENOMIC DNA]</scope>
    <source>
        <strain evidence="4 5">RP8</strain>
    </source>
</reference>
<feature type="compositionally biased region" description="Low complexity" evidence="3">
    <location>
        <begin position="38"/>
        <end position="78"/>
    </location>
</feature>
<dbReference type="InterPro" id="IPR010131">
    <property type="entry name" value="MdtP/NodT-like"/>
</dbReference>
<dbReference type="Gene3D" id="2.20.200.10">
    <property type="entry name" value="Outer membrane efflux proteins (OEP)"/>
    <property type="match status" value="1"/>
</dbReference>
<evidence type="ECO:0000313" key="4">
    <source>
        <dbReference type="EMBL" id="MCK8492045.1"/>
    </source>
</evidence>
<feature type="signal peptide" evidence="2">
    <location>
        <begin position="1"/>
        <end position="25"/>
    </location>
</feature>
<proteinExistence type="inferred from homology"/>
<feature type="region of interest" description="Disordered" evidence="3">
    <location>
        <begin position="34"/>
        <end position="78"/>
    </location>
</feature>
<keyword evidence="2" id="KW-0732">Signal</keyword>
<dbReference type="Pfam" id="PF02321">
    <property type="entry name" value="OEP"/>
    <property type="match status" value="2"/>
</dbReference>